<sequence>MRGPSPHLTRRTLLGGGLALGTTACAGHRATAVRTSGPVNLSLWTHDEGYETFFRTGIPGADRRTDFRYRLDVTRAGAADLVTKLLAQAVAGRGIPDLMGFEINGFPRMLRGDIAERLLRDLTGDIAAVPGLRADLLPARTAPYRRDGHLYALDSDTPLVVHYYRHDLFARYRLPVDIETWEEFAEVGALAHRRHGIALNAVVTGSDVNQVVQSFQMLLHQRGGALFDAEQRLTLDSPEAVEVLEFLCRGLRDGFVIDIGDYYGGAMQAALKRGTVAGLAMASWYKVYGLMANVPEQSGRWRIRPLPRFSRGGHATSTAGGTGFGVLRGTANERAAVDFLRATWLTHEGQVRRFRRTGYLPTRRSVFEDPALLRTEDAYLGGQRPFEVYTALLADVPPVHMSPDQSILHDVLSGHLLRAYRGDASPREALREAAEDFRDQAGR</sequence>
<keyword evidence="2" id="KW-1185">Reference proteome</keyword>
<dbReference type="Pfam" id="PF13416">
    <property type="entry name" value="SBP_bac_8"/>
    <property type="match status" value="1"/>
</dbReference>
<dbReference type="Gene3D" id="3.40.190.10">
    <property type="entry name" value="Periplasmic binding protein-like II"/>
    <property type="match status" value="1"/>
</dbReference>
<dbReference type="PROSITE" id="PS51318">
    <property type="entry name" value="TAT"/>
    <property type="match status" value="1"/>
</dbReference>
<comment type="caution">
    <text evidence="1">The sequence shown here is derived from an EMBL/GenBank/DDBJ whole genome shotgun (WGS) entry which is preliminary data.</text>
</comment>
<name>A0A3M8THA9_9ACTN</name>
<dbReference type="EMBL" id="RIBZ01000773">
    <property type="protein sequence ID" value="RNF92887.1"/>
    <property type="molecule type" value="Genomic_DNA"/>
</dbReference>
<dbReference type="InterPro" id="IPR006059">
    <property type="entry name" value="SBP"/>
</dbReference>
<protein>
    <submittedName>
        <fullName evidence="1">Extracellular solute-binding protein</fullName>
    </submittedName>
</protein>
<gene>
    <name evidence="1" type="ORF">EEJ42_39380</name>
</gene>
<dbReference type="PANTHER" id="PTHR43649">
    <property type="entry name" value="ARABINOSE-BINDING PROTEIN-RELATED"/>
    <property type="match status" value="1"/>
</dbReference>
<dbReference type="AlphaFoldDB" id="A0A3M8THA9"/>
<dbReference type="SUPFAM" id="SSF53850">
    <property type="entry name" value="Periplasmic binding protein-like II"/>
    <property type="match status" value="1"/>
</dbReference>
<dbReference type="PANTHER" id="PTHR43649:SF12">
    <property type="entry name" value="DIACETYLCHITOBIOSE BINDING PROTEIN DASA"/>
    <property type="match status" value="1"/>
</dbReference>
<reference evidence="1 2" key="1">
    <citation type="submission" date="2018-11" db="EMBL/GenBank/DDBJ databases">
        <title>The Potential of Streptomyces as Biocontrol Agents against the Tomato grey mould, Botrytis cinerea (Gray mold) Frontiers in Microbiology.</title>
        <authorList>
            <person name="Li D."/>
        </authorList>
    </citation>
    <scope>NUCLEOTIDE SEQUENCE [LARGE SCALE GENOMIC DNA]</scope>
    <source>
        <strain evidence="1 2">NEAU-LD23</strain>
    </source>
</reference>
<accession>A0A3M8THA9</accession>
<evidence type="ECO:0000313" key="2">
    <source>
        <dbReference type="Proteomes" id="UP000275401"/>
    </source>
</evidence>
<dbReference type="Proteomes" id="UP000275401">
    <property type="component" value="Unassembled WGS sequence"/>
</dbReference>
<dbReference type="InterPro" id="IPR050490">
    <property type="entry name" value="Bact_solute-bd_prot1"/>
</dbReference>
<dbReference type="InterPro" id="IPR006311">
    <property type="entry name" value="TAT_signal"/>
</dbReference>
<organism evidence="1 2">
    <name type="scientific">Streptomyces botrytidirepellens</name>
    <dbReference type="NCBI Taxonomy" id="2486417"/>
    <lineage>
        <taxon>Bacteria</taxon>
        <taxon>Bacillati</taxon>
        <taxon>Actinomycetota</taxon>
        <taxon>Actinomycetes</taxon>
        <taxon>Kitasatosporales</taxon>
        <taxon>Streptomycetaceae</taxon>
        <taxon>Streptomyces</taxon>
    </lineage>
</organism>
<evidence type="ECO:0000313" key="1">
    <source>
        <dbReference type="EMBL" id="RNF92887.1"/>
    </source>
</evidence>
<dbReference type="PROSITE" id="PS51257">
    <property type="entry name" value="PROKAR_LIPOPROTEIN"/>
    <property type="match status" value="1"/>
</dbReference>
<proteinExistence type="predicted"/>
<dbReference type="RefSeq" id="WP_123106957.1">
    <property type="nucleotide sequence ID" value="NZ_RIBZ01000773.1"/>
</dbReference>